<dbReference type="AlphaFoldDB" id="A0A5J9SD88"/>
<comment type="caution">
    <text evidence="2">The sequence shown here is derived from an EMBL/GenBank/DDBJ whole genome shotgun (WGS) entry which is preliminary data.</text>
</comment>
<proteinExistence type="predicted"/>
<evidence type="ECO:0000313" key="2">
    <source>
        <dbReference type="EMBL" id="TVT97081.1"/>
    </source>
</evidence>
<protein>
    <submittedName>
        <fullName evidence="2">Uncharacterized protein</fullName>
    </submittedName>
</protein>
<dbReference type="Gramene" id="TVT97081">
    <property type="protein sequence ID" value="TVT97081"/>
    <property type="gene ID" value="EJB05_57679"/>
</dbReference>
<accession>A0A5J9SD88</accession>
<organism evidence="2 3">
    <name type="scientific">Eragrostis curvula</name>
    <name type="common">weeping love grass</name>
    <dbReference type="NCBI Taxonomy" id="38414"/>
    <lineage>
        <taxon>Eukaryota</taxon>
        <taxon>Viridiplantae</taxon>
        <taxon>Streptophyta</taxon>
        <taxon>Embryophyta</taxon>
        <taxon>Tracheophyta</taxon>
        <taxon>Spermatophyta</taxon>
        <taxon>Magnoliopsida</taxon>
        <taxon>Liliopsida</taxon>
        <taxon>Poales</taxon>
        <taxon>Poaceae</taxon>
        <taxon>PACMAD clade</taxon>
        <taxon>Chloridoideae</taxon>
        <taxon>Eragrostideae</taxon>
        <taxon>Eragrostidinae</taxon>
        <taxon>Eragrostis</taxon>
    </lineage>
</organism>
<sequence length="358" mass="37804">MQLRQPPLPPRAGAAAAVTRIYDHLACSAAPPTTTSRVEALWCSPSGSNERQEAERLYPGSDRPPSPRGRVIPELYPKPPIRVRFIVAAMEVVNNMVSETPVLEGAALEELKALLDLQTKMFIEAMDKLFDEQDAKWDARVAQSGARTSGGSGVLDAAVAQEVTPDLDLAADATSTTDAEPSDINTGALTKCSTKFPNLVVDASMPVPVCTVTEEVIPNSDHVAGATSAIYVEPCDGDIGTFTKCSTKCPSHGIEVTASAVMYAATEEPFVDLVLAAATSNINSGIGVALSDEPDAATTMSGHNYTATFDSASSKVDVLMPANCLTKRSGCDVDAVLAPDLAAKQLGRDYREIESKME</sequence>
<reference evidence="2 3" key="1">
    <citation type="journal article" date="2019" name="Sci. Rep.">
        <title>A high-quality genome of Eragrostis curvula grass provides insights into Poaceae evolution and supports new strategies to enhance forage quality.</title>
        <authorList>
            <person name="Carballo J."/>
            <person name="Santos B.A.C.M."/>
            <person name="Zappacosta D."/>
            <person name="Garbus I."/>
            <person name="Selva J.P."/>
            <person name="Gallo C.A."/>
            <person name="Diaz A."/>
            <person name="Albertini E."/>
            <person name="Caccamo M."/>
            <person name="Echenique V."/>
        </authorList>
    </citation>
    <scope>NUCLEOTIDE SEQUENCE [LARGE SCALE GENOMIC DNA]</scope>
    <source>
        <strain evidence="3">cv. Victoria</strain>
        <tissue evidence="2">Leaf</tissue>
    </source>
</reference>
<dbReference type="EMBL" id="RWGY01001077">
    <property type="protein sequence ID" value="TVT97081.1"/>
    <property type="molecule type" value="Genomic_DNA"/>
</dbReference>
<gene>
    <name evidence="2" type="ORF">EJB05_57679</name>
</gene>
<name>A0A5J9SD88_9POAL</name>
<keyword evidence="3" id="KW-1185">Reference proteome</keyword>
<evidence type="ECO:0000313" key="3">
    <source>
        <dbReference type="Proteomes" id="UP000324897"/>
    </source>
</evidence>
<feature type="region of interest" description="Disordered" evidence="1">
    <location>
        <begin position="49"/>
        <end position="72"/>
    </location>
</feature>
<evidence type="ECO:0000256" key="1">
    <source>
        <dbReference type="SAM" id="MobiDB-lite"/>
    </source>
</evidence>
<dbReference type="Proteomes" id="UP000324897">
    <property type="component" value="Unassembled WGS sequence"/>
</dbReference>
<feature type="non-terminal residue" evidence="2">
    <location>
        <position position="1"/>
    </location>
</feature>